<dbReference type="Proteomes" id="UP001629432">
    <property type="component" value="Unassembled WGS sequence"/>
</dbReference>
<dbReference type="PANTHER" id="PTHR30203">
    <property type="entry name" value="OUTER MEMBRANE CATION EFFLUX PROTEIN"/>
    <property type="match status" value="1"/>
</dbReference>
<reference evidence="2 3" key="1">
    <citation type="journal article" date="2024" name="Chem. Sci.">
        <title>Discovery of megapolipeptins by genome mining of a Burkholderiales bacteria collection.</title>
        <authorList>
            <person name="Paulo B.S."/>
            <person name="Recchia M.J.J."/>
            <person name="Lee S."/>
            <person name="Fergusson C.H."/>
            <person name="Romanowski S.B."/>
            <person name="Hernandez A."/>
            <person name="Krull N."/>
            <person name="Liu D.Y."/>
            <person name="Cavanagh H."/>
            <person name="Bos A."/>
            <person name="Gray C.A."/>
            <person name="Murphy B.T."/>
            <person name="Linington R.G."/>
            <person name="Eustaquio A.S."/>
        </authorList>
    </citation>
    <scope>NUCLEOTIDE SEQUENCE [LARGE SCALE GENOMIC DNA]</scope>
    <source>
        <strain evidence="2 3">RL17-338-BIC-A</strain>
    </source>
</reference>
<organism evidence="2 3">
    <name type="scientific">Paraburkholderia metrosideri</name>
    <dbReference type="NCBI Taxonomy" id="580937"/>
    <lineage>
        <taxon>Bacteria</taxon>
        <taxon>Pseudomonadati</taxon>
        <taxon>Pseudomonadota</taxon>
        <taxon>Betaproteobacteria</taxon>
        <taxon>Burkholderiales</taxon>
        <taxon>Burkholderiaceae</taxon>
        <taxon>Paraburkholderia</taxon>
    </lineage>
</organism>
<dbReference type="InterPro" id="IPR010131">
    <property type="entry name" value="MdtP/NodT-like"/>
</dbReference>
<keyword evidence="3" id="KW-1185">Reference proteome</keyword>
<evidence type="ECO:0000313" key="3">
    <source>
        <dbReference type="Proteomes" id="UP001629432"/>
    </source>
</evidence>
<dbReference type="SUPFAM" id="SSF56954">
    <property type="entry name" value="Outer membrane efflux proteins (OEP)"/>
    <property type="match status" value="1"/>
</dbReference>
<name>A0ABW9E5G6_9BURK</name>
<proteinExistence type="inferred from homology"/>
<evidence type="ECO:0000313" key="2">
    <source>
        <dbReference type="EMBL" id="MFM0642492.1"/>
    </source>
</evidence>
<sequence>MPVFNAAAAVISATTSAANRPAGLAASFAVRSPVTPEARRPPGLVASLTAKSPAAFAARLRILVPVCAMLLGGCTWYHREPLAPQDTSTSARSLERIQIDPSTMPLPELAAHRFDPSDGLDIDEVAMLAVANNPDLKLTRDDLGIAHAQAYSAGLLPDPQLSVSSDYPGAAGATRAFNYGLSIDVMAIVLRSANKQSADATVAKTDLGLLWQEWQIVVEARQLFIKTRFQQDTLPLLQQQRDLARTRYERMADAHREGNLTDDTLTAALTAYSDARKQYTDAERAAEQTHHDLNALLGLSPEVQLQLTGNEDTTGLPDTTLDAALGKLAQRRPDLIALQAGYEAQEQKYRAAILSQFPSLSVGFVRARDTSNIYTSGFQINLSLPIFNRNQGNVAIEKATRQRLRDEYQSRLNQAYADVAHMRADSVILTRQLQQTQAALPDVDLAAQHAAAAYAQHNLVLGAYTDAQSAALTKRVDVAALRESLAEQRVGLQALLGSAIPDAFSSAQTFTETHAK</sequence>
<evidence type="ECO:0000256" key="1">
    <source>
        <dbReference type="ARBA" id="ARBA00007613"/>
    </source>
</evidence>
<dbReference type="Pfam" id="PF02321">
    <property type="entry name" value="OEP"/>
    <property type="match status" value="1"/>
</dbReference>
<dbReference type="InterPro" id="IPR003423">
    <property type="entry name" value="OMP_efflux"/>
</dbReference>
<gene>
    <name evidence="2" type="ORF">PQQ63_38105</name>
</gene>
<comment type="similarity">
    <text evidence="1">Belongs to the outer membrane factor (OMF) (TC 1.B.17) family.</text>
</comment>
<comment type="caution">
    <text evidence="2">The sequence shown here is derived from an EMBL/GenBank/DDBJ whole genome shotgun (WGS) entry which is preliminary data.</text>
</comment>
<dbReference type="EMBL" id="JAQQCF010000078">
    <property type="protein sequence ID" value="MFM0642492.1"/>
    <property type="molecule type" value="Genomic_DNA"/>
</dbReference>
<protein>
    <submittedName>
        <fullName evidence="2">TolC family protein</fullName>
    </submittedName>
</protein>
<accession>A0ABW9E5G6</accession>
<dbReference type="PANTHER" id="PTHR30203:SF24">
    <property type="entry name" value="BLR4935 PROTEIN"/>
    <property type="match status" value="1"/>
</dbReference>
<dbReference type="Gene3D" id="1.20.1600.10">
    <property type="entry name" value="Outer membrane efflux proteins (OEP)"/>
    <property type="match status" value="1"/>
</dbReference>